<comment type="function">
    <text evidence="5">Involved in chromosome partition. Localize to both poles of the predivisional cell following completion of DNA replication. Binds to the DNA origin of replication.</text>
</comment>
<comment type="similarity">
    <text evidence="1">Belongs to the ParB family.</text>
</comment>
<protein>
    <recommendedName>
        <fullName evidence="2">Probable chromosome-partitioning protein ParB</fullName>
    </recommendedName>
</protein>
<dbReference type="RefSeq" id="WP_005002473.1">
    <property type="nucleotide sequence ID" value="NZ_CH672427.1"/>
</dbReference>
<dbReference type="InterPro" id="IPR050336">
    <property type="entry name" value="Chromosome_partition/occlusion"/>
</dbReference>
<dbReference type="GO" id="GO:0005694">
    <property type="term" value="C:chromosome"/>
    <property type="evidence" value="ECO:0007669"/>
    <property type="project" value="TreeGrafter"/>
</dbReference>
<feature type="domain" description="ParB-like N-terminal" evidence="6">
    <location>
        <begin position="36"/>
        <end position="126"/>
    </location>
</feature>
<proteinExistence type="inferred from homology"/>
<evidence type="ECO:0000313" key="7">
    <source>
        <dbReference type="EMBL" id="EAR22951.1"/>
    </source>
</evidence>
<dbReference type="SMART" id="SM00470">
    <property type="entry name" value="ParB"/>
    <property type="match status" value="1"/>
</dbReference>
<dbReference type="InterPro" id="IPR041468">
    <property type="entry name" value="HTH_ParB/Spo0J"/>
</dbReference>
<reference evidence="7 8" key="1">
    <citation type="submission" date="2006-02" db="EMBL/GenBank/DDBJ databases">
        <authorList>
            <person name="Waterbury J."/>
            <person name="Ferriera S."/>
            <person name="Johnson J."/>
            <person name="Kravitz S."/>
            <person name="Halpern A."/>
            <person name="Remington K."/>
            <person name="Beeson K."/>
            <person name="Tran B."/>
            <person name="Rogers Y.-H."/>
            <person name="Friedman R."/>
            <person name="Venter J.C."/>
        </authorList>
    </citation>
    <scope>NUCLEOTIDE SEQUENCE [LARGE SCALE GENOMIC DNA]</scope>
    <source>
        <strain evidence="7 8">Nb-231</strain>
    </source>
</reference>
<dbReference type="OrthoDB" id="9802051at2"/>
<dbReference type="AlphaFoldDB" id="A4BP02"/>
<accession>A4BP02</accession>
<dbReference type="EMBL" id="AAOF01000002">
    <property type="protein sequence ID" value="EAR22951.1"/>
    <property type="molecule type" value="Genomic_DNA"/>
</dbReference>
<dbReference type="Pfam" id="PF23552">
    <property type="entry name" value="ParB_C"/>
    <property type="match status" value="1"/>
</dbReference>
<dbReference type="GO" id="GO:0007059">
    <property type="term" value="P:chromosome segregation"/>
    <property type="evidence" value="ECO:0007669"/>
    <property type="project" value="UniProtKB-KW"/>
</dbReference>
<keyword evidence="3" id="KW-0159">Chromosome partition</keyword>
<dbReference type="Proteomes" id="UP000003374">
    <property type="component" value="Unassembled WGS sequence"/>
</dbReference>
<organism evidence="7 8">
    <name type="scientific">Nitrococcus mobilis Nb-231</name>
    <dbReference type="NCBI Taxonomy" id="314278"/>
    <lineage>
        <taxon>Bacteria</taxon>
        <taxon>Pseudomonadati</taxon>
        <taxon>Pseudomonadota</taxon>
        <taxon>Gammaproteobacteria</taxon>
        <taxon>Chromatiales</taxon>
        <taxon>Ectothiorhodospiraceae</taxon>
        <taxon>Nitrococcus</taxon>
    </lineage>
</organism>
<dbReference type="Pfam" id="PF02195">
    <property type="entry name" value="ParB_N"/>
    <property type="match status" value="1"/>
</dbReference>
<keyword evidence="4" id="KW-0238">DNA-binding</keyword>
<evidence type="ECO:0000256" key="1">
    <source>
        <dbReference type="ARBA" id="ARBA00006295"/>
    </source>
</evidence>
<dbReference type="GO" id="GO:0003677">
    <property type="term" value="F:DNA binding"/>
    <property type="evidence" value="ECO:0007669"/>
    <property type="project" value="UniProtKB-KW"/>
</dbReference>
<name>A4BP02_9GAMM</name>
<dbReference type="Gene3D" id="3.90.1530.30">
    <property type="match status" value="1"/>
</dbReference>
<dbReference type="PANTHER" id="PTHR33375:SF1">
    <property type="entry name" value="CHROMOSOME-PARTITIONING PROTEIN PARB-RELATED"/>
    <property type="match status" value="1"/>
</dbReference>
<dbReference type="GO" id="GO:0045881">
    <property type="term" value="P:positive regulation of sporulation resulting in formation of a cellular spore"/>
    <property type="evidence" value="ECO:0007669"/>
    <property type="project" value="TreeGrafter"/>
</dbReference>
<dbReference type="FunFam" id="3.90.1530.30:FF:000001">
    <property type="entry name" value="Chromosome partitioning protein ParB"/>
    <property type="match status" value="1"/>
</dbReference>
<dbReference type="eggNOG" id="COG1475">
    <property type="taxonomic scope" value="Bacteria"/>
</dbReference>
<dbReference type="Gene3D" id="1.10.10.2830">
    <property type="match status" value="1"/>
</dbReference>
<evidence type="ECO:0000256" key="3">
    <source>
        <dbReference type="ARBA" id="ARBA00022829"/>
    </source>
</evidence>
<dbReference type="NCBIfam" id="TIGR00180">
    <property type="entry name" value="parB_part"/>
    <property type="match status" value="1"/>
</dbReference>
<evidence type="ECO:0000256" key="5">
    <source>
        <dbReference type="ARBA" id="ARBA00025472"/>
    </source>
</evidence>
<keyword evidence="8" id="KW-1185">Reference proteome</keyword>
<comment type="caution">
    <text evidence="7">The sequence shown here is derived from an EMBL/GenBank/DDBJ whole genome shotgun (WGS) entry which is preliminary data.</text>
</comment>
<dbReference type="Pfam" id="PF17762">
    <property type="entry name" value="HTH_ParB"/>
    <property type="match status" value="1"/>
</dbReference>
<evidence type="ECO:0000313" key="8">
    <source>
        <dbReference type="Proteomes" id="UP000003374"/>
    </source>
</evidence>
<dbReference type="SUPFAM" id="SSF110849">
    <property type="entry name" value="ParB/Sulfiredoxin"/>
    <property type="match status" value="1"/>
</dbReference>
<dbReference type="InterPro" id="IPR004437">
    <property type="entry name" value="ParB/RepB/Spo0J"/>
</dbReference>
<dbReference type="InterPro" id="IPR057240">
    <property type="entry name" value="ParB_dimer_C"/>
</dbReference>
<dbReference type="InterPro" id="IPR003115">
    <property type="entry name" value="ParB_N"/>
</dbReference>
<sequence>MTNKRRGLGRGLDALLKNVPEEQSNIQPVAEHGELRQIPLDLLQRGRYQPRSSFDPAALQELADSIRAQGVVQPIVVRPAHDGRYEIIAGERRWRAAQLAGIDGVPALVRDLPDEAVVAVALIENIQREDLNPLEEAGALQRLTSEFGMTHQEVANAVGRSRAAVSNLLRLLELAEEVKSLIDARRLEMGHARALLALEPSRQVEAAHRVIAKELSVRETEALVRRLLEYRASPPIAAASDPNVRRLQDDLSARLGAEVCIQHGKAGKGRMIIRYNSVEELDGILERIK</sequence>
<gene>
    <name evidence="7" type="ORF">NB231_10873</name>
</gene>
<dbReference type="PANTHER" id="PTHR33375">
    <property type="entry name" value="CHROMOSOME-PARTITIONING PROTEIN PARB-RELATED"/>
    <property type="match status" value="1"/>
</dbReference>
<evidence type="ECO:0000259" key="6">
    <source>
        <dbReference type="SMART" id="SM00470"/>
    </source>
</evidence>
<dbReference type="InterPro" id="IPR036086">
    <property type="entry name" value="ParB/Sulfiredoxin_sf"/>
</dbReference>
<dbReference type="CDD" id="cd16393">
    <property type="entry name" value="SPO0J_N"/>
    <property type="match status" value="1"/>
</dbReference>
<dbReference type="FunFam" id="1.10.10.2830:FF:000001">
    <property type="entry name" value="Chromosome partitioning protein ParB"/>
    <property type="match status" value="1"/>
</dbReference>
<dbReference type="STRING" id="314278.NB231_10873"/>
<dbReference type="HOGENOM" id="CLU_023853_0_0_6"/>
<evidence type="ECO:0000256" key="2">
    <source>
        <dbReference type="ARBA" id="ARBA00022372"/>
    </source>
</evidence>
<evidence type="ECO:0000256" key="4">
    <source>
        <dbReference type="ARBA" id="ARBA00023125"/>
    </source>
</evidence>